<accession>A0A1X0QRF1</accession>
<dbReference type="OrthoDB" id="2285576at2759"/>
<dbReference type="AlphaFoldDB" id="A0A1X0QRF1"/>
<evidence type="ECO:0000313" key="1">
    <source>
        <dbReference type="EMBL" id="ORE02343.1"/>
    </source>
</evidence>
<reference evidence="1" key="1">
    <citation type="journal article" date="2016" name="Proc. Natl. Acad. Sci. U.S.A.">
        <title>Lipid metabolic changes in an early divergent fungus govern the establishment of a mutualistic symbiosis with endobacteria.</title>
        <authorList>
            <person name="Lastovetsky O.A."/>
            <person name="Gaspar M.L."/>
            <person name="Mondo S.J."/>
            <person name="LaButti K.M."/>
            <person name="Sandor L."/>
            <person name="Grigoriev I.V."/>
            <person name="Henry S.A."/>
            <person name="Pawlowska T.E."/>
        </authorList>
    </citation>
    <scope>NUCLEOTIDE SEQUENCE [LARGE SCALE GENOMIC DNA]</scope>
    <source>
        <strain evidence="1">ATCC 52814</strain>
    </source>
</reference>
<dbReference type="VEuPathDB" id="FungiDB:BCV72DRAFT_309192"/>
<name>A0A1X0QRF1_RHIZD</name>
<organism evidence="1">
    <name type="scientific">Rhizopus microsporus var. microsporus</name>
    <dbReference type="NCBI Taxonomy" id="86635"/>
    <lineage>
        <taxon>Eukaryota</taxon>
        <taxon>Fungi</taxon>
        <taxon>Fungi incertae sedis</taxon>
        <taxon>Mucoromycota</taxon>
        <taxon>Mucoromycotina</taxon>
        <taxon>Mucoromycetes</taxon>
        <taxon>Mucorales</taxon>
        <taxon>Mucorineae</taxon>
        <taxon>Rhizopodaceae</taxon>
        <taxon>Rhizopus</taxon>
    </lineage>
</organism>
<sequence>MNFSTIFNYNNNKQSSLPVLFASQTFCASCGVDVSQFNHEFWCRYANGSNSNN</sequence>
<dbReference type="EMBL" id="KV922056">
    <property type="protein sequence ID" value="ORE02343.1"/>
    <property type="molecule type" value="Genomic_DNA"/>
</dbReference>
<gene>
    <name evidence="1" type="ORF">BCV72DRAFT_309192</name>
</gene>
<protein>
    <submittedName>
        <fullName evidence="1">Uncharacterized protein</fullName>
    </submittedName>
</protein>
<proteinExistence type="predicted"/>
<dbReference type="Proteomes" id="UP000242414">
    <property type="component" value="Unassembled WGS sequence"/>
</dbReference>